<protein>
    <submittedName>
        <fullName evidence="3">Uncharacterized protein</fullName>
    </submittedName>
</protein>
<organism evidence="3 4">
    <name type="scientific">Pholiota conissans</name>
    <dbReference type="NCBI Taxonomy" id="109636"/>
    <lineage>
        <taxon>Eukaryota</taxon>
        <taxon>Fungi</taxon>
        <taxon>Dikarya</taxon>
        <taxon>Basidiomycota</taxon>
        <taxon>Agaricomycotina</taxon>
        <taxon>Agaricomycetes</taxon>
        <taxon>Agaricomycetidae</taxon>
        <taxon>Agaricales</taxon>
        <taxon>Agaricineae</taxon>
        <taxon>Strophariaceae</taxon>
        <taxon>Pholiota</taxon>
    </lineage>
</organism>
<dbReference type="Proteomes" id="UP000807469">
    <property type="component" value="Unassembled WGS sequence"/>
</dbReference>
<keyword evidence="2" id="KW-1133">Transmembrane helix</keyword>
<keyword evidence="2" id="KW-0812">Transmembrane</keyword>
<evidence type="ECO:0000313" key="3">
    <source>
        <dbReference type="EMBL" id="KAF9476470.1"/>
    </source>
</evidence>
<reference evidence="3" key="1">
    <citation type="submission" date="2020-11" db="EMBL/GenBank/DDBJ databases">
        <authorList>
            <consortium name="DOE Joint Genome Institute"/>
            <person name="Ahrendt S."/>
            <person name="Riley R."/>
            <person name="Andreopoulos W."/>
            <person name="Labutti K."/>
            <person name="Pangilinan J."/>
            <person name="Ruiz-Duenas F.J."/>
            <person name="Barrasa J.M."/>
            <person name="Sanchez-Garcia M."/>
            <person name="Camarero S."/>
            <person name="Miyauchi S."/>
            <person name="Serrano A."/>
            <person name="Linde D."/>
            <person name="Babiker R."/>
            <person name="Drula E."/>
            <person name="Ayuso-Fernandez I."/>
            <person name="Pacheco R."/>
            <person name="Padilla G."/>
            <person name="Ferreira P."/>
            <person name="Barriuso J."/>
            <person name="Kellner H."/>
            <person name="Castanera R."/>
            <person name="Alfaro M."/>
            <person name="Ramirez L."/>
            <person name="Pisabarro A.G."/>
            <person name="Kuo A."/>
            <person name="Tritt A."/>
            <person name="Lipzen A."/>
            <person name="He G."/>
            <person name="Yan M."/>
            <person name="Ng V."/>
            <person name="Cullen D."/>
            <person name="Martin F."/>
            <person name="Rosso M.-N."/>
            <person name="Henrissat B."/>
            <person name="Hibbett D."/>
            <person name="Martinez A.T."/>
            <person name="Grigoriev I.V."/>
        </authorList>
    </citation>
    <scope>NUCLEOTIDE SEQUENCE</scope>
    <source>
        <strain evidence="3">CIRM-BRFM 674</strain>
    </source>
</reference>
<dbReference type="AlphaFoldDB" id="A0A9P6CXC8"/>
<name>A0A9P6CXC8_9AGAR</name>
<evidence type="ECO:0000313" key="4">
    <source>
        <dbReference type="Proteomes" id="UP000807469"/>
    </source>
</evidence>
<comment type="caution">
    <text evidence="3">The sequence shown here is derived from an EMBL/GenBank/DDBJ whole genome shotgun (WGS) entry which is preliminary data.</text>
</comment>
<feature type="region of interest" description="Disordered" evidence="1">
    <location>
        <begin position="105"/>
        <end position="186"/>
    </location>
</feature>
<feature type="compositionally biased region" description="Low complexity" evidence="1">
    <location>
        <begin position="116"/>
        <end position="135"/>
    </location>
</feature>
<accession>A0A9P6CXC8</accession>
<dbReference type="EMBL" id="MU155293">
    <property type="protein sequence ID" value="KAF9476470.1"/>
    <property type="molecule type" value="Genomic_DNA"/>
</dbReference>
<keyword evidence="2" id="KW-0472">Membrane</keyword>
<feature type="compositionally biased region" description="Polar residues" evidence="1">
    <location>
        <begin position="142"/>
        <end position="163"/>
    </location>
</feature>
<feature type="compositionally biased region" description="Low complexity" evidence="1">
    <location>
        <begin position="171"/>
        <end position="186"/>
    </location>
</feature>
<dbReference type="OrthoDB" id="3030369at2759"/>
<sequence>MFGNAGLLWLITDIGDRTLLESRQVGTLPAPPPQCANVCTPVANILNVGCTPTSCCASSFVNGFFNCYTCVGNATDVTDYTTIQQNLDSLVVECTSLGFTEPKLTFPGQNPNRPLSSIAPSGTSAGGSSSTRAPGLPISTGPAATSNSSLSSPPQTTITSLSGPPTPAQNTITSSTPTTTSATSSGARTMSIQYVNIVLVSSTVLTGLSFYLIL</sequence>
<gene>
    <name evidence="3" type="ORF">BDN70DRAFT_882369</name>
</gene>
<evidence type="ECO:0000256" key="2">
    <source>
        <dbReference type="SAM" id="Phobius"/>
    </source>
</evidence>
<feature type="transmembrane region" description="Helical" evidence="2">
    <location>
        <begin position="194"/>
        <end position="213"/>
    </location>
</feature>
<keyword evidence="4" id="KW-1185">Reference proteome</keyword>
<proteinExistence type="predicted"/>
<evidence type="ECO:0000256" key="1">
    <source>
        <dbReference type="SAM" id="MobiDB-lite"/>
    </source>
</evidence>